<dbReference type="RefSeq" id="WP_035123703.1">
    <property type="nucleotide sequence ID" value="NZ_JRHH01000001.1"/>
</dbReference>
<reference evidence="4 5" key="1">
    <citation type="submission" date="2014-09" db="EMBL/GenBank/DDBJ databases">
        <title>Whole Genome Shotgun of Flavobacterium aquatile LMG 4008.</title>
        <authorList>
            <person name="Gale A.N."/>
            <person name="Pipes S.E."/>
            <person name="Newman J.D."/>
        </authorList>
    </citation>
    <scope>NUCLEOTIDE SEQUENCE [LARGE SCALE GENOMIC DNA]</scope>
    <source>
        <strain evidence="4 5">LMG 4008</strain>
    </source>
</reference>
<organism evidence="4 5">
    <name type="scientific">Flavobacterium aquatile LMG 4008 = ATCC 11947</name>
    <dbReference type="NCBI Taxonomy" id="1453498"/>
    <lineage>
        <taxon>Bacteria</taxon>
        <taxon>Pseudomonadati</taxon>
        <taxon>Bacteroidota</taxon>
        <taxon>Flavobacteriia</taxon>
        <taxon>Flavobacteriales</taxon>
        <taxon>Flavobacteriaceae</taxon>
        <taxon>Flavobacterium</taxon>
    </lineage>
</organism>
<proteinExistence type="predicted"/>
<dbReference type="AlphaFoldDB" id="A0A095SYL1"/>
<dbReference type="InterPro" id="IPR022409">
    <property type="entry name" value="PKD/Chitinase_dom"/>
</dbReference>
<accession>A0A095SYL1</accession>
<dbReference type="SUPFAM" id="SSF49299">
    <property type="entry name" value="PKD domain"/>
    <property type="match status" value="1"/>
</dbReference>
<evidence type="ECO:0000313" key="5">
    <source>
        <dbReference type="Proteomes" id="UP000029554"/>
    </source>
</evidence>
<feature type="signal peptide" evidence="2">
    <location>
        <begin position="1"/>
        <end position="23"/>
    </location>
</feature>
<name>A0A095SYL1_9FLAO</name>
<evidence type="ECO:0000256" key="2">
    <source>
        <dbReference type="SAM" id="SignalP"/>
    </source>
</evidence>
<keyword evidence="5" id="KW-1185">Reference proteome</keyword>
<keyword evidence="1 2" id="KW-0732">Signal</keyword>
<evidence type="ECO:0000313" key="4">
    <source>
        <dbReference type="EMBL" id="KGD69474.1"/>
    </source>
</evidence>
<dbReference type="Pfam" id="PF18962">
    <property type="entry name" value="Por_Secre_tail"/>
    <property type="match status" value="1"/>
</dbReference>
<sequence length="1037" mass="106294">MKTTKIYLVVCLTFLLTQFNAFSQYNGGVSDGATLDEISVTSCSTPAHFYAYFGGNNDGASVDELSATTCGFSNFQYAYFGGVSDGAATEELSATTCGIPPSFFAYFGGNNDGAGVETLESTVCGFPPQFYAYFGGNGDGFSLDATAPICPTQPPVASFTASTTALCVGQSVTFTDTSTNIPFVWNWTITGATPSTATVQNPTFVFNTAGNYTVVFTATNYNGSDTVTFTDYITVTAIPVVNSTTPASRCDSGTVTLQATATLGTLNWYDAPTGGNLVGTGTSFTTPSISVTTTYYVESVVGSCTSARVSVIATVNNTPTITATTPAARCGTGNINLSATASSGTIQWYDLPSGGTLLATGGTLNLFGLSTTTTYYVQVTNGFCTSPRTPVIATINAVPTVTSTTPASRCDAGSVTLQAVASSGTLNWYDAPTAGNLVGTGISFTTPSISSTTVYYVEATSGICNSVRTAVTATVNVTPSIMSTTPGSRCDSGSVTLFASANAGTLNWYDAPTGGTLVGTGTSFTTPSISATTTYYVESVNGSCTSVRTSVVATVNASPTITSTSPASICSGDSFNIAALASSGTINWYNLPTGGTLLATGSNYSLSSLSTTTIFYAQAIDGSCSSVRTPVEVTVTNRPTNTSSTPTSRCGNGSVTLSATFSSGTVNWYDAPVGGNLVGTGSNFITPSLSATTSYFAEATNGVCTSLVRTSVTATINEIPVITSTTPASRCGDGSLTLQATASIGTINWYNAPTGGTLVATGGSFTTPILGTTTIYYVEVVNGGCNSTRTAVNATVFAVATITSTTPASRCDAGNLTLNATSNVGTLNWYNVPSGGTLLGTGTSFTTPSISVSTTYYVEATNGSCTSSRVAVTASIIPTAAPTGFANQTFCAGETVGLISVTGSNVIWYDAASGGNVIPNGTVLVSGTTYYASQTVTSCESPTRLAVTMTLGGCLGNEEFVANVIKLYPNPVIDVVTISSIEIMTNLEVINMLGQIVFSKSINENETTIDMSRYSSGSYIVRVSVEEKTKTFKVIKE</sequence>
<comment type="caution">
    <text evidence="4">The sequence shown here is derived from an EMBL/GenBank/DDBJ whole genome shotgun (WGS) entry which is preliminary data.</text>
</comment>
<dbReference type="Proteomes" id="UP000029554">
    <property type="component" value="Unassembled WGS sequence"/>
</dbReference>
<dbReference type="Gene3D" id="2.60.40.10">
    <property type="entry name" value="Immunoglobulins"/>
    <property type="match status" value="1"/>
</dbReference>
<feature type="chain" id="PRO_5001918394" description="PKD domain-containing protein" evidence="2">
    <location>
        <begin position="24"/>
        <end position="1037"/>
    </location>
</feature>
<feature type="domain" description="PKD" evidence="3">
    <location>
        <begin position="155"/>
        <end position="240"/>
    </location>
</feature>
<protein>
    <recommendedName>
        <fullName evidence="3">PKD domain-containing protein</fullName>
    </recommendedName>
</protein>
<dbReference type="Pfam" id="PF18911">
    <property type="entry name" value="PKD_4"/>
    <property type="match status" value="1"/>
</dbReference>
<gene>
    <name evidence="4" type="ORF">LG45_01530</name>
</gene>
<evidence type="ECO:0000259" key="3">
    <source>
        <dbReference type="PROSITE" id="PS50093"/>
    </source>
</evidence>
<dbReference type="InterPro" id="IPR035986">
    <property type="entry name" value="PKD_dom_sf"/>
</dbReference>
<dbReference type="NCBIfam" id="TIGR04183">
    <property type="entry name" value="Por_Secre_tail"/>
    <property type="match status" value="1"/>
</dbReference>
<dbReference type="InterPro" id="IPR026444">
    <property type="entry name" value="Secre_tail"/>
</dbReference>
<dbReference type="PROSITE" id="PS50093">
    <property type="entry name" value="PKD"/>
    <property type="match status" value="1"/>
</dbReference>
<dbReference type="eggNOG" id="COG3291">
    <property type="taxonomic scope" value="Bacteria"/>
</dbReference>
<dbReference type="eggNOG" id="COG3209">
    <property type="taxonomic scope" value="Bacteria"/>
</dbReference>
<dbReference type="InterPro" id="IPR044023">
    <property type="entry name" value="Ig_7"/>
</dbReference>
<evidence type="ECO:0000256" key="1">
    <source>
        <dbReference type="ARBA" id="ARBA00022729"/>
    </source>
</evidence>
<dbReference type="InterPro" id="IPR000601">
    <property type="entry name" value="PKD_dom"/>
</dbReference>
<dbReference type="EMBL" id="JRHH01000001">
    <property type="protein sequence ID" value="KGD69474.1"/>
    <property type="molecule type" value="Genomic_DNA"/>
</dbReference>
<dbReference type="STRING" id="1453498.LG45_01530"/>
<dbReference type="CDD" id="cd00146">
    <property type="entry name" value="PKD"/>
    <property type="match status" value="1"/>
</dbReference>
<dbReference type="OrthoDB" id="1236981at2"/>
<dbReference type="SMART" id="SM00089">
    <property type="entry name" value="PKD"/>
    <property type="match status" value="1"/>
</dbReference>
<dbReference type="InterPro" id="IPR013783">
    <property type="entry name" value="Ig-like_fold"/>
</dbReference>
<dbReference type="Pfam" id="PF19081">
    <property type="entry name" value="Ig_7"/>
    <property type="match status" value="9"/>
</dbReference>